<dbReference type="Proteomes" id="UP001185015">
    <property type="component" value="Unassembled WGS sequence"/>
</dbReference>
<comment type="caution">
    <text evidence="7">The sequence shown here is derived from an EMBL/GenBank/DDBJ whole genome shotgun (WGS) entry which is preliminary data.</text>
</comment>
<dbReference type="PANTHER" id="PTHR30349">
    <property type="entry name" value="PHAGE INTEGRASE-RELATED"/>
    <property type="match status" value="1"/>
</dbReference>
<protein>
    <submittedName>
        <fullName evidence="7">Site-specific recombinase XerD</fullName>
    </submittedName>
</protein>
<feature type="domain" description="Tyr recombinase" evidence="5">
    <location>
        <begin position="104"/>
        <end position="291"/>
    </location>
</feature>
<evidence type="ECO:0000313" key="7">
    <source>
        <dbReference type="EMBL" id="MDR6221655.1"/>
    </source>
</evidence>
<evidence type="ECO:0000259" key="5">
    <source>
        <dbReference type="PROSITE" id="PS51898"/>
    </source>
</evidence>
<dbReference type="PROSITE" id="PS51900">
    <property type="entry name" value="CB"/>
    <property type="match status" value="1"/>
</dbReference>
<keyword evidence="8" id="KW-1185">Reference proteome</keyword>
<keyword evidence="1" id="KW-0229">DNA integration</keyword>
<dbReference type="GO" id="GO:0003677">
    <property type="term" value="F:DNA binding"/>
    <property type="evidence" value="ECO:0007669"/>
    <property type="project" value="UniProtKB-UniRule"/>
</dbReference>
<name>A0AA90TX33_9EURY</name>
<keyword evidence="2 4" id="KW-0238">DNA-binding</keyword>
<evidence type="ECO:0000256" key="1">
    <source>
        <dbReference type="ARBA" id="ARBA00022908"/>
    </source>
</evidence>
<dbReference type="PROSITE" id="PS51898">
    <property type="entry name" value="TYR_RECOMBINASE"/>
    <property type="match status" value="1"/>
</dbReference>
<dbReference type="InterPro" id="IPR044068">
    <property type="entry name" value="CB"/>
</dbReference>
<dbReference type="InterPro" id="IPR011010">
    <property type="entry name" value="DNA_brk_join_enz"/>
</dbReference>
<accession>A0AA90TX33</accession>
<dbReference type="Pfam" id="PF00589">
    <property type="entry name" value="Phage_integrase"/>
    <property type="match status" value="1"/>
</dbReference>
<dbReference type="RefSeq" id="WP_270096515.1">
    <property type="nucleotide sequence ID" value="NZ_JAQFFK010000003.1"/>
</dbReference>
<gene>
    <name evidence="7" type="ORF">J2750_000087</name>
</gene>
<dbReference type="Gene3D" id="1.10.443.10">
    <property type="entry name" value="Intergrase catalytic core"/>
    <property type="match status" value="1"/>
</dbReference>
<dbReference type="InterPro" id="IPR010998">
    <property type="entry name" value="Integrase_recombinase_N"/>
</dbReference>
<dbReference type="EMBL" id="JAVDQI010000001">
    <property type="protein sequence ID" value="MDR6221655.1"/>
    <property type="molecule type" value="Genomic_DNA"/>
</dbReference>
<sequence>MKEKQPIFEDPNKTIIEKYVLSARLKSKKESTITGEMWQMVSFLRFINNKDLHEVTKNDIEMFYLHRRDTCQPSTVHDNIVTLKVFFKWLLPGNDLFDNVNHKTPKNTLPVEELILESDVMQLLSGCTKQRDRALTSLLWDSAARISEILDMNLKNIEFNKNGGTIIVSGKTGMRRIPLIMSVPELRLWLNHHPDRDNPNAPIFITDRKYEGDFRRLHRHTAGNMLKGLAKKVNAKKNIYPHAFRHGRLTDLAKLGVNEMELRKFAGWETNSDMPATYLHLSGADVESKILSIHGIITENDHKPQLEMMPKDCPVCTTKNAFDAKFCVQCGQVLDSKTAIEMQEATKPAEDGLAELIDAKLESLIEERLNHKLKNL</sequence>
<feature type="domain" description="Core-binding (CB)" evidence="6">
    <location>
        <begin position="10"/>
        <end position="91"/>
    </location>
</feature>
<evidence type="ECO:0000259" key="6">
    <source>
        <dbReference type="PROSITE" id="PS51900"/>
    </source>
</evidence>
<dbReference type="Pfam" id="PF13495">
    <property type="entry name" value="Phage_int_SAM_4"/>
    <property type="match status" value="1"/>
</dbReference>
<dbReference type="SUPFAM" id="SSF56349">
    <property type="entry name" value="DNA breaking-rejoining enzymes"/>
    <property type="match status" value="1"/>
</dbReference>
<organism evidence="7 8">
    <name type="scientific">Methanococcoides alaskense</name>
    <dbReference type="NCBI Taxonomy" id="325778"/>
    <lineage>
        <taxon>Archaea</taxon>
        <taxon>Methanobacteriati</taxon>
        <taxon>Methanobacteriota</taxon>
        <taxon>Stenosarchaea group</taxon>
        <taxon>Methanomicrobia</taxon>
        <taxon>Methanosarcinales</taxon>
        <taxon>Methanosarcinaceae</taxon>
        <taxon>Methanococcoides</taxon>
    </lineage>
</organism>
<evidence type="ECO:0000256" key="4">
    <source>
        <dbReference type="PROSITE-ProRule" id="PRU01248"/>
    </source>
</evidence>
<dbReference type="PANTHER" id="PTHR30349:SF87">
    <property type="entry name" value="TRANSPOSASE A"/>
    <property type="match status" value="1"/>
</dbReference>
<dbReference type="InterPro" id="IPR002104">
    <property type="entry name" value="Integrase_catalytic"/>
</dbReference>
<evidence type="ECO:0000256" key="3">
    <source>
        <dbReference type="ARBA" id="ARBA00023172"/>
    </source>
</evidence>
<dbReference type="GO" id="GO:0015074">
    <property type="term" value="P:DNA integration"/>
    <property type="evidence" value="ECO:0007669"/>
    <property type="project" value="UniProtKB-KW"/>
</dbReference>
<dbReference type="InterPro" id="IPR050090">
    <property type="entry name" value="Tyrosine_recombinase_XerCD"/>
</dbReference>
<dbReference type="AlphaFoldDB" id="A0AA90TX33"/>
<evidence type="ECO:0000256" key="2">
    <source>
        <dbReference type="ARBA" id="ARBA00023125"/>
    </source>
</evidence>
<dbReference type="Gene3D" id="1.10.150.130">
    <property type="match status" value="1"/>
</dbReference>
<proteinExistence type="predicted"/>
<dbReference type="InterPro" id="IPR004107">
    <property type="entry name" value="Integrase_SAM-like_N"/>
</dbReference>
<dbReference type="InterPro" id="IPR013762">
    <property type="entry name" value="Integrase-like_cat_sf"/>
</dbReference>
<evidence type="ECO:0000313" key="8">
    <source>
        <dbReference type="Proteomes" id="UP001185015"/>
    </source>
</evidence>
<keyword evidence="3" id="KW-0233">DNA recombination</keyword>
<reference evidence="7 8" key="1">
    <citation type="submission" date="2023-07" db="EMBL/GenBank/DDBJ databases">
        <title>Genomic Encyclopedia of Type Strains, Phase IV (KMG-IV): sequencing the most valuable type-strain genomes for metagenomic binning, comparative biology and taxonomic classification.</title>
        <authorList>
            <person name="Goeker M."/>
        </authorList>
    </citation>
    <scope>NUCLEOTIDE SEQUENCE [LARGE SCALE GENOMIC DNA]</scope>
    <source>
        <strain evidence="7 8">DSM 17273</strain>
    </source>
</reference>
<dbReference type="GO" id="GO:0006310">
    <property type="term" value="P:DNA recombination"/>
    <property type="evidence" value="ECO:0007669"/>
    <property type="project" value="UniProtKB-KW"/>
</dbReference>
<dbReference type="CDD" id="cd00397">
    <property type="entry name" value="DNA_BRE_C"/>
    <property type="match status" value="1"/>
</dbReference>